<evidence type="ECO:0000313" key="2">
    <source>
        <dbReference type="Proteomes" id="UP001152658"/>
    </source>
</evidence>
<protein>
    <submittedName>
        <fullName evidence="1">Uncharacterized protein</fullName>
    </submittedName>
</protein>
<organism evidence="1 2">
    <name type="scientific">Vibrio aestuarianus</name>
    <dbReference type="NCBI Taxonomy" id="28171"/>
    <lineage>
        <taxon>Bacteria</taxon>
        <taxon>Pseudomonadati</taxon>
        <taxon>Pseudomonadota</taxon>
        <taxon>Gammaproteobacteria</taxon>
        <taxon>Vibrionales</taxon>
        <taxon>Vibrionaceae</taxon>
        <taxon>Vibrio</taxon>
    </lineage>
</organism>
<accession>A0ABM9FU35</accession>
<keyword evidence="2" id="KW-1185">Reference proteome</keyword>
<dbReference type="Proteomes" id="UP001152658">
    <property type="component" value="Unassembled WGS sequence"/>
</dbReference>
<proteinExistence type="predicted"/>
<comment type="caution">
    <text evidence="1">The sequence shown here is derived from an EMBL/GenBank/DDBJ whole genome shotgun (WGS) entry which is preliminary data.</text>
</comment>
<evidence type="ECO:0000313" key="1">
    <source>
        <dbReference type="EMBL" id="CAH8239980.1"/>
    </source>
</evidence>
<name>A0ABM9FU35_9VIBR</name>
<dbReference type="EMBL" id="CALYLK010000136">
    <property type="protein sequence ID" value="CAH8239980.1"/>
    <property type="molecule type" value="Genomic_DNA"/>
</dbReference>
<sequence length="69" mass="7464">MLTLNAKNLLIHPVARIAQSVEQRIENPRVGGSIPPPGTTVSKLLVLSTDNKIKENMCRLSSVGRATDL</sequence>
<reference evidence="1" key="1">
    <citation type="submission" date="2022-06" db="EMBL/GenBank/DDBJ databases">
        <authorList>
            <person name="Goudenege D."/>
            <person name="Le Roux F."/>
        </authorList>
    </citation>
    <scope>NUCLEOTIDE SEQUENCE</scope>
    <source>
        <strain evidence="1">12-063</strain>
    </source>
</reference>
<gene>
    <name evidence="1" type="ORF">VAE063_950890</name>
</gene>